<organism evidence="2 3">
    <name type="scientific">Trichobilharzia regenti</name>
    <name type="common">Nasal bird schistosome</name>
    <dbReference type="NCBI Taxonomy" id="157069"/>
    <lineage>
        <taxon>Eukaryota</taxon>
        <taxon>Metazoa</taxon>
        <taxon>Spiralia</taxon>
        <taxon>Lophotrochozoa</taxon>
        <taxon>Platyhelminthes</taxon>
        <taxon>Trematoda</taxon>
        <taxon>Digenea</taxon>
        <taxon>Strigeidida</taxon>
        <taxon>Schistosomatoidea</taxon>
        <taxon>Schistosomatidae</taxon>
        <taxon>Trichobilharzia</taxon>
    </lineage>
</organism>
<feature type="transmembrane region" description="Helical" evidence="1">
    <location>
        <begin position="361"/>
        <end position="381"/>
    </location>
</feature>
<feature type="transmembrane region" description="Helical" evidence="1">
    <location>
        <begin position="287"/>
        <end position="303"/>
    </location>
</feature>
<dbReference type="Proteomes" id="UP000050795">
    <property type="component" value="Unassembled WGS sequence"/>
</dbReference>
<dbReference type="WBParaSite" id="TREG1_107670.1">
    <property type="protein sequence ID" value="TREG1_107670.1"/>
    <property type="gene ID" value="TREG1_107670"/>
</dbReference>
<keyword evidence="1" id="KW-1133">Transmembrane helix</keyword>
<accession>A0AA85IV74</accession>
<feature type="transmembrane region" description="Helical" evidence="1">
    <location>
        <begin position="310"/>
        <end position="341"/>
    </location>
</feature>
<sequence>MYDEEALESKFTDKVFGCAFIILNVIILGVWIYVMALSDVQILFNNYDCNGNICGSERILTPFSFMQANVSSQKFLHHTNFANMEFSIAVCVQRCPDILINSSREFVRFTNSSGILLCDPRVPPELYESQPRVLNASLCPTLPIYPTIPVGGVCIPVNFTNHSSFENFQFNADSEFSLSLYQIIICGSMTSVLSLLIIGVVRFVPAGFSTFIFGYTVSAYSLFMMFLVVRLWIHVMSLKHAYWWRSDLFSQSHLLSHLTFLLILFICLFILVFIICLNSSLRNSNSQWQSTIQFIIEALFVLLSDCITELFGALFIILLMIIIGNAFLCFISVYSILHIFAMVEPVRLKFTGCLDFRQIGWIQYGVLPVYLLYSLWIIRLYSSFCQVFTTIIVSNWYRSSESTYKPK</sequence>
<proteinExistence type="predicted"/>
<evidence type="ECO:0000313" key="2">
    <source>
        <dbReference type="Proteomes" id="UP000050795"/>
    </source>
</evidence>
<reference evidence="3" key="2">
    <citation type="submission" date="2023-11" db="UniProtKB">
        <authorList>
            <consortium name="WormBaseParasite"/>
        </authorList>
    </citation>
    <scope>IDENTIFICATION</scope>
</reference>
<feature type="transmembrane region" description="Helical" evidence="1">
    <location>
        <begin position="210"/>
        <end position="233"/>
    </location>
</feature>
<feature type="transmembrane region" description="Helical" evidence="1">
    <location>
        <begin position="254"/>
        <end position="275"/>
    </location>
</feature>
<evidence type="ECO:0000313" key="3">
    <source>
        <dbReference type="WBParaSite" id="TREG1_107670.1"/>
    </source>
</evidence>
<reference evidence="2" key="1">
    <citation type="submission" date="2022-06" db="EMBL/GenBank/DDBJ databases">
        <authorList>
            <person name="Berger JAMES D."/>
            <person name="Berger JAMES D."/>
        </authorList>
    </citation>
    <scope>NUCLEOTIDE SEQUENCE [LARGE SCALE GENOMIC DNA]</scope>
</reference>
<name>A0AA85IV74_TRIRE</name>
<keyword evidence="2" id="KW-1185">Reference proteome</keyword>
<feature type="transmembrane region" description="Helical" evidence="1">
    <location>
        <begin position="180"/>
        <end position="204"/>
    </location>
</feature>
<dbReference type="AlphaFoldDB" id="A0AA85IV74"/>
<evidence type="ECO:0000256" key="1">
    <source>
        <dbReference type="SAM" id="Phobius"/>
    </source>
</evidence>
<keyword evidence="1" id="KW-0472">Membrane</keyword>
<feature type="transmembrane region" description="Helical" evidence="1">
    <location>
        <begin position="14"/>
        <end position="34"/>
    </location>
</feature>
<keyword evidence="1" id="KW-0812">Transmembrane</keyword>
<protein>
    <submittedName>
        <fullName evidence="3">Uncharacterized protein</fullName>
    </submittedName>
</protein>